<accession>A0A857DJJ0</accession>
<name>A0A857DJJ0_9FIRM</name>
<organism evidence="1 2">
    <name type="scientific">Dehalobacter restrictus</name>
    <dbReference type="NCBI Taxonomy" id="55583"/>
    <lineage>
        <taxon>Bacteria</taxon>
        <taxon>Bacillati</taxon>
        <taxon>Bacillota</taxon>
        <taxon>Clostridia</taxon>
        <taxon>Eubacteriales</taxon>
        <taxon>Desulfitobacteriaceae</taxon>
        <taxon>Dehalobacter</taxon>
    </lineage>
</organism>
<dbReference type="RefSeq" id="WP_158208528.1">
    <property type="nucleotide sequence ID" value="NZ_CP046996.1"/>
</dbReference>
<dbReference type="Proteomes" id="UP000430508">
    <property type="component" value="Chromosome"/>
</dbReference>
<dbReference type="AlphaFoldDB" id="A0A857DJJ0"/>
<sequence length="247" mass="29185">MPELNYELESRKEHVNIGLVLYRDSEKDKLFVATLELFGNGYDISLYENNNCTEIKKSVVRNTRYEFLQYTDDFEKMVVDINGELFVVTEQQFNRVKEYYDTKDSDTDYEENIKRLNENQNALERVKMYNGFPLSITPTDFLYLVKRLNEKMGLKIIESNENEGFSVYRCLRGKDEEFGVGCLLDDRKISKNDIKLLHEIALRNFLIFSYFDFGLNKYKDNQGADIDIICGDEFIQMIKKYLNIDIT</sequence>
<evidence type="ECO:0000313" key="2">
    <source>
        <dbReference type="Proteomes" id="UP000430508"/>
    </source>
</evidence>
<reference evidence="1 2" key="1">
    <citation type="submission" date="2019-12" db="EMBL/GenBank/DDBJ databases">
        <title>Sequence classification of anaerobic respiratory reductive dehalogenases: First we see many, then we see few.</title>
        <authorList>
            <person name="Molenda O."/>
            <person name="Puentes Jacome L.A."/>
            <person name="Cao X."/>
            <person name="Nesbo C.L."/>
            <person name="Tang S."/>
            <person name="Morson N."/>
            <person name="Patron J."/>
            <person name="Lomheim L."/>
            <person name="Wishart D.S."/>
            <person name="Edwards E.A."/>
        </authorList>
    </citation>
    <scope>NUCLEOTIDE SEQUENCE [LARGE SCALE GENOMIC DNA]</scope>
    <source>
        <strain evidence="1 2">12DCA</strain>
    </source>
</reference>
<evidence type="ECO:0000313" key="1">
    <source>
        <dbReference type="EMBL" id="QHA01464.1"/>
    </source>
</evidence>
<proteinExistence type="predicted"/>
<dbReference type="EMBL" id="CP046996">
    <property type="protein sequence ID" value="QHA01464.1"/>
    <property type="molecule type" value="Genomic_DNA"/>
</dbReference>
<gene>
    <name evidence="1" type="ORF">GQ588_12840</name>
</gene>
<protein>
    <submittedName>
        <fullName evidence="1">Uncharacterized protein</fullName>
    </submittedName>
</protein>